<feature type="compositionally biased region" description="Acidic residues" evidence="1">
    <location>
        <begin position="466"/>
        <end position="475"/>
    </location>
</feature>
<dbReference type="PROSITE" id="PS50172">
    <property type="entry name" value="BRCT"/>
    <property type="match status" value="1"/>
</dbReference>
<keyword evidence="4" id="KW-1185">Reference proteome</keyword>
<reference evidence="3" key="1">
    <citation type="submission" date="2020-10" db="EMBL/GenBank/DDBJ databases">
        <title>Genome Sequence of Monilinia vaccinii-corymbosi Sheds Light on Mummy Berry Disease Infection of Blueberry and Mating Type.</title>
        <authorList>
            <person name="Yow A.G."/>
            <person name="Zhang Y."/>
            <person name="Bansal K."/>
            <person name="Eacker S.M."/>
            <person name="Sullivan S."/>
            <person name="Liachko I."/>
            <person name="Cubeta M.A."/>
            <person name="Rollins J.A."/>
            <person name="Ashrafi H."/>
        </authorList>
    </citation>
    <scope>NUCLEOTIDE SEQUENCE</scope>
    <source>
        <strain evidence="3">RL-1</strain>
    </source>
</reference>
<proteinExistence type="predicted"/>
<evidence type="ECO:0000313" key="3">
    <source>
        <dbReference type="EMBL" id="QSZ33025.1"/>
    </source>
</evidence>
<name>A0A8A3PD57_9HELO</name>
<dbReference type="AlphaFoldDB" id="A0A8A3PD57"/>
<dbReference type="Gene3D" id="3.40.50.10190">
    <property type="entry name" value="BRCT domain"/>
    <property type="match status" value="1"/>
</dbReference>
<feature type="compositionally biased region" description="Basic and acidic residues" evidence="1">
    <location>
        <begin position="31"/>
        <end position="53"/>
    </location>
</feature>
<dbReference type="OrthoDB" id="446168at2759"/>
<feature type="domain" description="BRCT" evidence="2">
    <location>
        <begin position="365"/>
        <end position="428"/>
    </location>
</feature>
<feature type="compositionally biased region" description="Low complexity" evidence="1">
    <location>
        <begin position="451"/>
        <end position="461"/>
    </location>
</feature>
<evidence type="ECO:0000259" key="2">
    <source>
        <dbReference type="PROSITE" id="PS50172"/>
    </source>
</evidence>
<dbReference type="EMBL" id="CP063407">
    <property type="protein sequence ID" value="QSZ33025.1"/>
    <property type="molecule type" value="Genomic_DNA"/>
</dbReference>
<evidence type="ECO:0000313" key="4">
    <source>
        <dbReference type="Proteomes" id="UP000672032"/>
    </source>
</evidence>
<feature type="compositionally biased region" description="Acidic residues" evidence="1">
    <location>
        <begin position="299"/>
        <end position="315"/>
    </location>
</feature>
<dbReference type="Proteomes" id="UP000672032">
    <property type="component" value="Chromosome 3"/>
</dbReference>
<dbReference type="Pfam" id="PF00533">
    <property type="entry name" value="BRCT"/>
    <property type="match status" value="1"/>
</dbReference>
<sequence length="485" mass="53113">MVRDGRKQVGRQERGDEQQLGSQEQGGKQQGHQEKENQQLDDPSSDRLEKSKTLFQDIREKFEEESRLKDDKILSDVNKQLHGRYFTAHKAIQSGKGDKLTEELEAAQMMEPTAAVGTKYGEAFTGSANEISVVYVLSVGNPGYNESVHATKESCQLRYREIMSQGASFIEMLTYNLRGGNIKPIQSMLEKHSEKLQMLRQGGSFDDLPKPEKKQHEQRPKHWAENIAEDSLDIEPAVARKIAKNKSVTSKKTAEDEDDDEDGEVSGDEDAAPAQGSSRRKRRTTGILRPASTTRNNVDEDADGNANEFNDEDGSNEVAAKQNKKAPTTARGSSRRTTTPSAAPTADEQRFFAKLPANVHAIGTTTSTALAGKIFVISGTFKILITQKRVSDIITKHGGKVGACITGKTSYVVLGEKATAKVRENIEKTNTQTLNEGELFAMISGRQKAVAGAGSSSGSASNPAANDEEVSDEESQPLKKRLRRS</sequence>
<feature type="compositionally biased region" description="Acidic residues" evidence="1">
    <location>
        <begin position="255"/>
        <end position="271"/>
    </location>
</feature>
<dbReference type="InterPro" id="IPR036420">
    <property type="entry name" value="BRCT_dom_sf"/>
</dbReference>
<dbReference type="SMART" id="SM00292">
    <property type="entry name" value="BRCT"/>
    <property type="match status" value="1"/>
</dbReference>
<feature type="region of interest" description="Disordered" evidence="1">
    <location>
        <begin position="1"/>
        <end position="53"/>
    </location>
</feature>
<feature type="region of interest" description="Disordered" evidence="1">
    <location>
        <begin position="244"/>
        <end position="346"/>
    </location>
</feature>
<feature type="compositionally biased region" description="Basic and acidic residues" evidence="1">
    <location>
        <begin position="1"/>
        <end position="17"/>
    </location>
</feature>
<feature type="compositionally biased region" description="Low complexity" evidence="1">
    <location>
        <begin position="18"/>
        <end position="27"/>
    </location>
</feature>
<organism evidence="3 4">
    <name type="scientific">Monilinia vaccinii-corymbosi</name>
    <dbReference type="NCBI Taxonomy" id="61207"/>
    <lineage>
        <taxon>Eukaryota</taxon>
        <taxon>Fungi</taxon>
        <taxon>Dikarya</taxon>
        <taxon>Ascomycota</taxon>
        <taxon>Pezizomycotina</taxon>
        <taxon>Leotiomycetes</taxon>
        <taxon>Helotiales</taxon>
        <taxon>Sclerotiniaceae</taxon>
        <taxon>Monilinia</taxon>
    </lineage>
</organism>
<accession>A0A8A3PD57</accession>
<feature type="region of interest" description="Disordered" evidence="1">
    <location>
        <begin position="451"/>
        <end position="485"/>
    </location>
</feature>
<protein>
    <recommendedName>
        <fullName evidence="2">BRCT domain-containing protein</fullName>
    </recommendedName>
</protein>
<evidence type="ECO:0000256" key="1">
    <source>
        <dbReference type="SAM" id="MobiDB-lite"/>
    </source>
</evidence>
<gene>
    <name evidence="3" type="ORF">DSL72_002610</name>
</gene>
<feature type="compositionally biased region" description="Low complexity" evidence="1">
    <location>
        <begin position="326"/>
        <end position="346"/>
    </location>
</feature>
<dbReference type="SUPFAM" id="SSF52113">
    <property type="entry name" value="BRCT domain"/>
    <property type="match status" value="1"/>
</dbReference>
<feature type="region of interest" description="Disordered" evidence="1">
    <location>
        <begin position="202"/>
        <end position="230"/>
    </location>
</feature>
<dbReference type="InterPro" id="IPR001357">
    <property type="entry name" value="BRCT_dom"/>
</dbReference>
<feature type="compositionally biased region" description="Basic and acidic residues" evidence="1">
    <location>
        <begin position="207"/>
        <end position="224"/>
    </location>
</feature>